<proteinExistence type="inferred from homology"/>
<keyword evidence="4" id="KW-0325">Glycoprotein</keyword>
<dbReference type="AlphaFoldDB" id="A0A151GVR5"/>
<dbReference type="GO" id="GO:0005886">
    <property type="term" value="C:plasma membrane"/>
    <property type="evidence" value="ECO:0007669"/>
    <property type="project" value="UniProtKB-SubCell"/>
</dbReference>
<dbReference type="STRING" id="98403.A0A151GVR5"/>
<dbReference type="GO" id="GO:0031505">
    <property type="term" value="P:fungal-type cell wall organization"/>
    <property type="evidence" value="ECO:0007669"/>
    <property type="project" value="TreeGrafter"/>
</dbReference>
<comment type="similarity">
    <text evidence="2 5">Belongs to the glycosyl hydrolase 72 family.</text>
</comment>
<name>A0A151GVR5_DRECN</name>
<evidence type="ECO:0000256" key="4">
    <source>
        <dbReference type="ARBA" id="ARBA00023180"/>
    </source>
</evidence>
<feature type="chain" id="PRO_5007358746" description="1,3-beta-glucanosyltransferase" evidence="5">
    <location>
        <begin position="19"/>
        <end position="443"/>
    </location>
</feature>
<keyword evidence="5 6" id="KW-0808">Transferase</keyword>
<comment type="subcellular location">
    <subcellularLocation>
        <location evidence="1 5">Cell membrane</location>
        <topology evidence="1 5">Lipid-anchor</topology>
        <topology evidence="1 5">GPI-anchor</topology>
    </subcellularLocation>
</comment>
<sequence>MARISLLAVLGLIASAAALDPVEACGNKLFTKDGSQFFIKGVAYQLLPTDPLMDADQCTLDAGLMKDLGANTIRVYHVNASANHDGCMKAFADAGIYVLVDMDTFDTYIEPVELCWNVTQFDKYAQVMDAFQKYDNTLGLFVGNENIAQKKDSPVAPFLKAAARDMKAYRDSKGYRNIPIGYSAADIKELRPMLQDYLTCGGNASESVDFFGINSYSWCDPSTYRDSTYDQLQQYAQKFPVPIFFTETGCIIPGPRQWNDQDAIFSKPMVDDWSGAIVYEWIQEQNNYGIITYGGPPVSEVTQYDGAVADGYFRKGTPTPRNPDFDNLKSKWAGIHPQGVRRADYDPRGVSTRPCPSSTSGGWWEVDGNVKLPTMGGFRAGTTVTAVPSGNPEPSLASGSFTEIQNPTETAKARDRNAAAADRKLATIGACVVAPVLALAIFL</sequence>
<keyword evidence="5" id="KW-0472">Membrane</keyword>
<dbReference type="InterPro" id="IPR004886">
    <property type="entry name" value="Glucanosyltransferase"/>
</dbReference>
<dbReference type="RefSeq" id="XP_040660540.1">
    <property type="nucleotide sequence ID" value="XM_040799657.1"/>
</dbReference>
<keyword evidence="5" id="KW-0449">Lipoprotein</keyword>
<comment type="caution">
    <text evidence="6">The sequence shown here is derived from an EMBL/GenBank/DDBJ whole genome shotgun (WGS) entry which is preliminary data.</text>
</comment>
<dbReference type="GeneID" id="63714972"/>
<feature type="signal peptide" evidence="5">
    <location>
        <begin position="1"/>
        <end position="18"/>
    </location>
</feature>
<dbReference type="Gene3D" id="3.20.20.80">
    <property type="entry name" value="Glycosidases"/>
    <property type="match status" value="1"/>
</dbReference>
<dbReference type="SUPFAM" id="SSF51445">
    <property type="entry name" value="(Trans)glycosidases"/>
    <property type="match status" value="1"/>
</dbReference>
<accession>A0A151GVR5</accession>
<evidence type="ECO:0000256" key="2">
    <source>
        <dbReference type="ARBA" id="ARBA00007528"/>
    </source>
</evidence>
<protein>
    <recommendedName>
        <fullName evidence="5">1,3-beta-glucanosyltransferase</fullName>
        <ecNumber evidence="5">2.4.1.-</ecNumber>
    </recommendedName>
</protein>
<comment type="function">
    <text evidence="5">Splits internally a 1,3-beta-glucan molecule and transfers the newly generated reducing end (the donor) to the non-reducing end of another 1,3-beta-glucan molecule (the acceptor) forming a 1,3-beta linkage, resulting in the elongation of 1,3-beta-glucan chains in the cell wall.</text>
</comment>
<dbReference type="Pfam" id="PF03198">
    <property type="entry name" value="Glyco_hydro_72"/>
    <property type="match status" value="1"/>
</dbReference>
<keyword evidence="3 5" id="KW-0732">Signal</keyword>
<dbReference type="Proteomes" id="UP000076580">
    <property type="component" value="Chromosome 01"/>
</dbReference>
<reference evidence="6 7" key="1">
    <citation type="journal article" date="2016" name="Sci. Rep.">
        <title>Insights into Adaptations to a Near-Obligate Nematode Endoparasitic Lifestyle from the Finished Genome of Drechmeria coniospora.</title>
        <authorList>
            <person name="Zhang L."/>
            <person name="Zhou Z."/>
            <person name="Guo Q."/>
            <person name="Fokkens L."/>
            <person name="Miskei M."/>
            <person name="Pocsi I."/>
            <person name="Zhang W."/>
            <person name="Chen M."/>
            <person name="Wang L."/>
            <person name="Sun Y."/>
            <person name="Donzelli B.G."/>
            <person name="Gibson D.M."/>
            <person name="Nelson D.R."/>
            <person name="Luo J.G."/>
            <person name="Rep M."/>
            <person name="Liu H."/>
            <person name="Yang S."/>
            <person name="Wang J."/>
            <person name="Krasnoff S.B."/>
            <person name="Xu Y."/>
            <person name="Molnar I."/>
            <person name="Lin M."/>
        </authorList>
    </citation>
    <scope>NUCLEOTIDE SEQUENCE [LARGE SCALE GENOMIC DNA]</scope>
    <source>
        <strain evidence="6 7">ARSEF 6962</strain>
    </source>
</reference>
<keyword evidence="5" id="KW-0336">GPI-anchor</keyword>
<gene>
    <name evidence="6" type="ORF">DCS_02329</name>
</gene>
<organism evidence="6 7">
    <name type="scientific">Drechmeria coniospora</name>
    <name type="common">Nematophagous fungus</name>
    <name type="synonym">Meria coniospora</name>
    <dbReference type="NCBI Taxonomy" id="98403"/>
    <lineage>
        <taxon>Eukaryota</taxon>
        <taxon>Fungi</taxon>
        <taxon>Dikarya</taxon>
        <taxon>Ascomycota</taxon>
        <taxon>Pezizomycotina</taxon>
        <taxon>Sordariomycetes</taxon>
        <taxon>Hypocreomycetidae</taxon>
        <taxon>Hypocreales</taxon>
        <taxon>Ophiocordycipitaceae</taxon>
        <taxon>Drechmeria</taxon>
    </lineage>
</organism>
<dbReference type="EC" id="2.4.1.-" evidence="5"/>
<evidence type="ECO:0000256" key="1">
    <source>
        <dbReference type="ARBA" id="ARBA00004609"/>
    </source>
</evidence>
<evidence type="ECO:0000313" key="6">
    <source>
        <dbReference type="EMBL" id="KYK61188.1"/>
    </source>
</evidence>
<dbReference type="GO" id="GO:0042124">
    <property type="term" value="F:1,3-beta-glucanosyltransferase activity"/>
    <property type="evidence" value="ECO:0007669"/>
    <property type="project" value="TreeGrafter"/>
</dbReference>
<evidence type="ECO:0000256" key="5">
    <source>
        <dbReference type="RuleBase" id="RU361209"/>
    </source>
</evidence>
<dbReference type="PANTHER" id="PTHR31468">
    <property type="entry name" value="1,3-BETA-GLUCANOSYLTRANSFERASE GAS1"/>
    <property type="match status" value="1"/>
</dbReference>
<evidence type="ECO:0000313" key="7">
    <source>
        <dbReference type="Proteomes" id="UP000076580"/>
    </source>
</evidence>
<dbReference type="EMBL" id="LAYC01000001">
    <property type="protein sequence ID" value="KYK61188.1"/>
    <property type="molecule type" value="Genomic_DNA"/>
</dbReference>
<dbReference type="GO" id="GO:0071970">
    <property type="term" value="P:fungal-type cell wall (1-&gt;3)-beta-D-glucan biosynthetic process"/>
    <property type="evidence" value="ECO:0007669"/>
    <property type="project" value="TreeGrafter"/>
</dbReference>
<dbReference type="InterPro" id="IPR017853">
    <property type="entry name" value="GH"/>
</dbReference>
<dbReference type="GO" id="GO:0098552">
    <property type="term" value="C:side of membrane"/>
    <property type="evidence" value="ECO:0007669"/>
    <property type="project" value="UniProtKB-KW"/>
</dbReference>
<dbReference type="InParanoid" id="A0A151GVR5"/>
<keyword evidence="7" id="KW-1185">Reference proteome</keyword>
<dbReference type="PANTHER" id="PTHR31468:SF8">
    <property type="entry name" value="1,3-BETA-GLUCANOSYLTRANSFERASE GAS2"/>
    <property type="match status" value="1"/>
</dbReference>
<evidence type="ECO:0000256" key="3">
    <source>
        <dbReference type="ARBA" id="ARBA00022729"/>
    </source>
</evidence>